<dbReference type="RefSeq" id="WP_310300705.1">
    <property type="nucleotide sequence ID" value="NZ_BAAAPS010000008.1"/>
</dbReference>
<dbReference type="Gene3D" id="3.90.550.10">
    <property type="entry name" value="Spore Coat Polysaccharide Biosynthesis Protein SpsA, Chain A"/>
    <property type="match status" value="1"/>
</dbReference>
<dbReference type="InterPro" id="IPR029044">
    <property type="entry name" value="Nucleotide-diphossugar_trans"/>
</dbReference>
<dbReference type="EMBL" id="JAVDYG010000001">
    <property type="protein sequence ID" value="MDR7361944.1"/>
    <property type="molecule type" value="Genomic_DNA"/>
</dbReference>
<dbReference type="InterPro" id="IPR050088">
    <property type="entry name" value="IspD/TarI_cytidylyltransf_bact"/>
</dbReference>
<gene>
    <name evidence="3" type="ORF">J2S63_001497</name>
</gene>
<dbReference type="Proteomes" id="UP001183648">
    <property type="component" value="Unassembled WGS sequence"/>
</dbReference>
<name>A0ABU2BTH5_9ACTN</name>
<evidence type="ECO:0000256" key="2">
    <source>
        <dbReference type="ARBA" id="ARBA00022695"/>
    </source>
</evidence>
<evidence type="ECO:0000313" key="4">
    <source>
        <dbReference type="Proteomes" id="UP001183648"/>
    </source>
</evidence>
<dbReference type="EC" id="2.7.7.60" evidence="3"/>
<dbReference type="Pfam" id="PF01128">
    <property type="entry name" value="IspD"/>
    <property type="match status" value="1"/>
</dbReference>
<evidence type="ECO:0000313" key="3">
    <source>
        <dbReference type="EMBL" id="MDR7361944.1"/>
    </source>
</evidence>
<dbReference type="GO" id="GO:0050518">
    <property type="term" value="F:2-C-methyl-D-erythritol 4-phosphate cytidylyltransferase activity"/>
    <property type="evidence" value="ECO:0007669"/>
    <property type="project" value="UniProtKB-EC"/>
</dbReference>
<keyword evidence="2 3" id="KW-0548">Nucleotidyltransferase</keyword>
<comment type="caution">
    <text evidence="3">The sequence shown here is derived from an EMBL/GenBank/DDBJ whole genome shotgun (WGS) entry which is preliminary data.</text>
</comment>
<keyword evidence="1 3" id="KW-0808">Transferase</keyword>
<keyword evidence="4" id="KW-1185">Reference proteome</keyword>
<proteinExistence type="predicted"/>
<organism evidence="3 4">
    <name type="scientific">Nocardioides marmoribigeumensis</name>
    <dbReference type="NCBI Taxonomy" id="433649"/>
    <lineage>
        <taxon>Bacteria</taxon>
        <taxon>Bacillati</taxon>
        <taxon>Actinomycetota</taxon>
        <taxon>Actinomycetes</taxon>
        <taxon>Propionibacteriales</taxon>
        <taxon>Nocardioidaceae</taxon>
        <taxon>Nocardioides</taxon>
    </lineage>
</organism>
<sequence length="220" mass="23070">MSVAAVVLAGGSGSRLGADRNKVLLTLGGESLLRRSVRTATLVRGVAVVVVVVRAGDEPDLDGDWPVPVETAPGGGTRHASEWSALQHLRPRIGSGEVDVVAIHDAARPLASVALWDTVVSAAREHGGALPARPAVGVVRRDGGPVPDLVTVQTPQAFRAVPLLEAYAAAERDGFTGTDTASCVTAYSEVRLRAVDGEVTNLKVTWAEDLPLAERLLRRR</sequence>
<reference evidence="3 4" key="1">
    <citation type="submission" date="2023-07" db="EMBL/GenBank/DDBJ databases">
        <title>Sequencing the genomes of 1000 actinobacteria strains.</title>
        <authorList>
            <person name="Klenk H.-P."/>
        </authorList>
    </citation>
    <scope>NUCLEOTIDE SEQUENCE [LARGE SCALE GENOMIC DNA]</scope>
    <source>
        <strain evidence="3 4">DSM 19426</strain>
    </source>
</reference>
<dbReference type="PANTHER" id="PTHR32125:SF4">
    <property type="entry name" value="2-C-METHYL-D-ERYTHRITOL 4-PHOSPHATE CYTIDYLYLTRANSFERASE, CHLOROPLASTIC"/>
    <property type="match status" value="1"/>
</dbReference>
<dbReference type="InterPro" id="IPR034683">
    <property type="entry name" value="IspD/TarI"/>
</dbReference>
<accession>A0ABU2BTH5</accession>
<dbReference type="SUPFAM" id="SSF53448">
    <property type="entry name" value="Nucleotide-diphospho-sugar transferases"/>
    <property type="match status" value="1"/>
</dbReference>
<dbReference type="PANTHER" id="PTHR32125">
    <property type="entry name" value="2-C-METHYL-D-ERYTHRITOL 4-PHOSPHATE CYTIDYLYLTRANSFERASE, CHLOROPLASTIC"/>
    <property type="match status" value="1"/>
</dbReference>
<evidence type="ECO:0000256" key="1">
    <source>
        <dbReference type="ARBA" id="ARBA00022679"/>
    </source>
</evidence>
<protein>
    <submittedName>
        <fullName evidence="3">2-C-methyl-D-erythritol 4-phosphate cytidylyltransferase</fullName>
        <ecNumber evidence="3">2.7.7.60</ecNumber>
    </submittedName>
</protein>